<evidence type="ECO:0000313" key="2">
    <source>
        <dbReference type="EMBL" id="RML96997.1"/>
    </source>
</evidence>
<reference evidence="1" key="2">
    <citation type="submission" date="2020-09" db="EMBL/GenBank/DDBJ databases">
        <title>Pseudomonas syringae pv. eriobotryae genome sequence causing loquat canker disease.</title>
        <authorList>
            <person name="Fukuda S."/>
            <person name="Tashiro H."/>
            <person name="Nagano Y."/>
        </authorList>
    </citation>
    <scope>NUCLEOTIDE SEQUENCE</scope>
    <source>
        <strain evidence="1">AM001</strain>
    </source>
</reference>
<protein>
    <submittedName>
        <fullName evidence="2">Uncharacterized protein</fullName>
    </submittedName>
</protein>
<dbReference type="RefSeq" id="WP_057421579.1">
    <property type="nucleotide sequence ID" value="NZ_BMZW01000027.1"/>
</dbReference>
<dbReference type="AlphaFoldDB" id="A0A120BDE1"/>
<name>A0A120BDE1_PSEA0</name>
<organism evidence="2 3">
    <name type="scientific">Pseudomonas amygdali pv. eriobotryae</name>
    <dbReference type="NCBI Taxonomy" id="129137"/>
    <lineage>
        <taxon>Bacteria</taxon>
        <taxon>Pseudomonadati</taxon>
        <taxon>Pseudomonadota</taxon>
        <taxon>Gammaproteobacteria</taxon>
        <taxon>Pseudomonadales</taxon>
        <taxon>Pseudomonadaceae</taxon>
        <taxon>Pseudomonas</taxon>
        <taxon>Pseudomonas amygdali</taxon>
    </lineage>
</organism>
<comment type="caution">
    <text evidence="2">The sequence shown here is derived from an EMBL/GenBank/DDBJ whole genome shotgun (WGS) entry which is preliminary data.</text>
</comment>
<accession>A0A120BDE1</accession>
<sequence>MTETLSSIFQRTRGAPIEVAEGLAHPIFQKKIRAGRSRFLARRLKSSKQLVSGLRLKVVKGELEVNNQLHSEIILWSDTSPESVFFTVVSKKACELKVWNVWRVNDIVQAWVGNAGIVISEEGCITKLECSGGTEVVDFSTLVFQIESID</sequence>
<evidence type="ECO:0000313" key="1">
    <source>
        <dbReference type="EMBL" id="GFZ61658.1"/>
    </source>
</evidence>
<dbReference type="EMBL" id="BMZW01000027">
    <property type="protein sequence ID" value="GFZ61658.1"/>
    <property type="molecule type" value="Genomic_DNA"/>
</dbReference>
<dbReference type="Proteomes" id="UP000630864">
    <property type="component" value="Unassembled WGS sequence"/>
</dbReference>
<dbReference type="EMBL" id="RBOA01000385">
    <property type="protein sequence ID" value="RML96997.1"/>
    <property type="molecule type" value="Genomic_DNA"/>
</dbReference>
<proteinExistence type="predicted"/>
<evidence type="ECO:0000313" key="3">
    <source>
        <dbReference type="Proteomes" id="UP000272627"/>
    </source>
</evidence>
<reference evidence="2 3" key="1">
    <citation type="submission" date="2018-08" db="EMBL/GenBank/DDBJ databases">
        <title>Recombination of ecologically and evolutionarily significant loci maintains genetic cohesion in the Pseudomonas syringae species complex.</title>
        <authorList>
            <person name="Dillon M."/>
            <person name="Thakur S."/>
            <person name="Almeida R.N.D."/>
            <person name="Weir B.S."/>
            <person name="Guttman D.S."/>
        </authorList>
    </citation>
    <scope>NUCLEOTIDE SEQUENCE [LARGE SCALE GENOMIC DNA]</scope>
    <source>
        <strain evidence="2 3">ICMP 8636</strain>
    </source>
</reference>
<gene>
    <name evidence="2" type="ORF">ALQ86_200199</name>
    <name evidence="1" type="ORF">PSE10A_41690</name>
</gene>
<dbReference type="Proteomes" id="UP000272627">
    <property type="component" value="Unassembled WGS sequence"/>
</dbReference>